<protein>
    <recommendedName>
        <fullName evidence="3">Legume lectin domain-containing protein</fullName>
    </recommendedName>
</protein>
<dbReference type="InterPro" id="IPR001220">
    <property type="entry name" value="Legume_lectin_dom"/>
</dbReference>
<evidence type="ECO:0000313" key="4">
    <source>
        <dbReference type="EMBL" id="KAF5934354.1"/>
    </source>
</evidence>
<reference evidence="5" key="1">
    <citation type="journal article" date="2020" name="Nat. Commun.">
        <title>Genome assembly of wild tea tree DASZ reveals pedigree and selection history of tea varieties.</title>
        <authorList>
            <person name="Zhang W."/>
            <person name="Zhang Y."/>
            <person name="Qiu H."/>
            <person name="Guo Y."/>
            <person name="Wan H."/>
            <person name="Zhang X."/>
            <person name="Scossa F."/>
            <person name="Alseekh S."/>
            <person name="Zhang Q."/>
            <person name="Wang P."/>
            <person name="Xu L."/>
            <person name="Schmidt M.H."/>
            <person name="Jia X."/>
            <person name="Li D."/>
            <person name="Zhu A."/>
            <person name="Guo F."/>
            <person name="Chen W."/>
            <person name="Ni D."/>
            <person name="Usadel B."/>
            <person name="Fernie A.R."/>
            <person name="Wen W."/>
        </authorList>
    </citation>
    <scope>NUCLEOTIDE SEQUENCE [LARGE SCALE GENOMIC DNA]</scope>
    <source>
        <strain evidence="5">cv. G240</strain>
    </source>
</reference>
<gene>
    <name evidence="4" type="ORF">HYC85_030525</name>
</gene>
<keyword evidence="5" id="KW-1185">Reference proteome</keyword>
<dbReference type="Pfam" id="PF00139">
    <property type="entry name" value="Lectin_legB"/>
    <property type="match status" value="1"/>
</dbReference>
<accession>A0A7J7G4U5</accession>
<evidence type="ECO:0000259" key="3">
    <source>
        <dbReference type="Pfam" id="PF00139"/>
    </source>
</evidence>
<evidence type="ECO:0000256" key="1">
    <source>
        <dbReference type="ARBA" id="ARBA00007606"/>
    </source>
</evidence>
<dbReference type="InterPro" id="IPR050258">
    <property type="entry name" value="Leguminous_Lectin"/>
</dbReference>
<dbReference type="PANTHER" id="PTHR32401">
    <property type="entry name" value="CONCANAVALIN A-LIKE LECTIN FAMILY PROTEIN"/>
    <property type="match status" value="1"/>
</dbReference>
<keyword evidence="2" id="KW-0430">Lectin</keyword>
<feature type="domain" description="Legume lectin" evidence="3">
    <location>
        <begin position="5"/>
        <end position="103"/>
    </location>
</feature>
<name>A0A7J7G4U5_CAMSI</name>
<dbReference type="GO" id="GO:0030246">
    <property type="term" value="F:carbohydrate binding"/>
    <property type="evidence" value="ECO:0007669"/>
    <property type="project" value="UniProtKB-KW"/>
</dbReference>
<organism evidence="4 5">
    <name type="scientific">Camellia sinensis</name>
    <name type="common">Tea plant</name>
    <name type="synonym">Thea sinensis</name>
    <dbReference type="NCBI Taxonomy" id="4442"/>
    <lineage>
        <taxon>Eukaryota</taxon>
        <taxon>Viridiplantae</taxon>
        <taxon>Streptophyta</taxon>
        <taxon>Embryophyta</taxon>
        <taxon>Tracheophyta</taxon>
        <taxon>Spermatophyta</taxon>
        <taxon>Magnoliopsida</taxon>
        <taxon>eudicotyledons</taxon>
        <taxon>Gunneridae</taxon>
        <taxon>Pentapetalae</taxon>
        <taxon>asterids</taxon>
        <taxon>Ericales</taxon>
        <taxon>Theaceae</taxon>
        <taxon>Camellia</taxon>
    </lineage>
</organism>
<dbReference type="PANTHER" id="PTHR32401:SF51">
    <property type="entry name" value="NON-SPECIFIC SERINE_THREONINE PROTEIN KINASE"/>
    <property type="match status" value="1"/>
</dbReference>
<dbReference type="Proteomes" id="UP000593564">
    <property type="component" value="Unassembled WGS sequence"/>
</dbReference>
<proteinExistence type="inferred from homology"/>
<dbReference type="EMBL" id="JACBKZ010000014">
    <property type="protein sequence ID" value="KAF5934354.1"/>
    <property type="molecule type" value="Genomic_DNA"/>
</dbReference>
<sequence length="104" mass="11316">MVSSNLGIDINVMISNDSVSTGYYVQGNSTMQSINLKSGNMIQGWIDYDSSKNELNVSLSLSSTKPSSLILTFQIDLSPIFEDTMYVGFSASIGLLASYHYIQG</sequence>
<comment type="caution">
    <text evidence="4">The sequence shown here is derived from an EMBL/GenBank/DDBJ whole genome shotgun (WGS) entry which is preliminary data.</text>
</comment>
<evidence type="ECO:0000256" key="2">
    <source>
        <dbReference type="ARBA" id="ARBA00022734"/>
    </source>
</evidence>
<dbReference type="AlphaFoldDB" id="A0A7J7G4U5"/>
<dbReference type="Gene3D" id="2.60.120.200">
    <property type="match status" value="1"/>
</dbReference>
<dbReference type="SUPFAM" id="SSF49899">
    <property type="entry name" value="Concanavalin A-like lectins/glucanases"/>
    <property type="match status" value="1"/>
</dbReference>
<evidence type="ECO:0000313" key="5">
    <source>
        <dbReference type="Proteomes" id="UP000593564"/>
    </source>
</evidence>
<reference evidence="4 5" key="2">
    <citation type="submission" date="2020-07" db="EMBL/GenBank/DDBJ databases">
        <title>Genome assembly of wild tea tree DASZ reveals pedigree and selection history of tea varieties.</title>
        <authorList>
            <person name="Zhang W."/>
        </authorList>
    </citation>
    <scope>NUCLEOTIDE SEQUENCE [LARGE SCALE GENOMIC DNA]</scope>
    <source>
        <strain evidence="5">cv. G240</strain>
        <tissue evidence="4">Leaf</tissue>
    </source>
</reference>
<dbReference type="InterPro" id="IPR013320">
    <property type="entry name" value="ConA-like_dom_sf"/>
</dbReference>
<comment type="similarity">
    <text evidence="1">Belongs to the leguminous lectin family.</text>
</comment>